<sequence length="88" mass="10489">MKAYYSSLFISKYKKINKRDKRLGNLIKEKIALLLVDKRNPSLRLHKLQGSMKTDWSISIRPNLRAIFTLTEDMYYFFDIGSHDEVYL</sequence>
<dbReference type="SUPFAM" id="SSF143011">
    <property type="entry name" value="RelE-like"/>
    <property type="match status" value="1"/>
</dbReference>
<reference evidence="3" key="1">
    <citation type="submission" date="2017-09" db="EMBL/GenBank/DDBJ databases">
        <title>Depth-based differentiation of microbial function through sediment-hosted aquifers and enrichment of novel symbionts in the deep terrestrial subsurface.</title>
        <authorList>
            <person name="Probst A.J."/>
            <person name="Ladd B."/>
            <person name="Jarett J.K."/>
            <person name="Geller-Mcgrath D.E."/>
            <person name="Sieber C.M.K."/>
            <person name="Emerson J.B."/>
            <person name="Anantharaman K."/>
            <person name="Thomas B.C."/>
            <person name="Malmstrom R."/>
            <person name="Stieglmeier M."/>
            <person name="Klingl A."/>
            <person name="Woyke T."/>
            <person name="Ryan C.M."/>
            <person name="Banfield J.F."/>
        </authorList>
    </citation>
    <scope>NUCLEOTIDE SEQUENCE [LARGE SCALE GENOMIC DNA]</scope>
</reference>
<proteinExistence type="predicted"/>
<dbReference type="Pfam" id="PF15738">
    <property type="entry name" value="YafQ_toxin"/>
    <property type="match status" value="1"/>
</dbReference>
<gene>
    <name evidence="2" type="ORF">COY90_03440</name>
</gene>
<comment type="caution">
    <text evidence="2">The sequence shown here is derived from an EMBL/GenBank/DDBJ whole genome shotgun (WGS) entry which is preliminary data.</text>
</comment>
<protein>
    <recommendedName>
        <fullName evidence="4">Type II toxin-antitoxin system mRNA interferase toxin, RelE/StbE family</fullName>
    </recommendedName>
</protein>
<dbReference type="InterPro" id="IPR035093">
    <property type="entry name" value="RelE/ParE_toxin_dom_sf"/>
</dbReference>
<keyword evidence="1" id="KW-1277">Toxin-antitoxin system</keyword>
<dbReference type="AlphaFoldDB" id="A0A2M7QCG0"/>
<name>A0A2M7QCG0_9BACT</name>
<evidence type="ECO:0000313" key="2">
    <source>
        <dbReference type="EMBL" id="PIY68915.1"/>
    </source>
</evidence>
<evidence type="ECO:0008006" key="4">
    <source>
        <dbReference type="Google" id="ProtNLM"/>
    </source>
</evidence>
<dbReference type="EMBL" id="PFLF01000073">
    <property type="protein sequence ID" value="PIY68915.1"/>
    <property type="molecule type" value="Genomic_DNA"/>
</dbReference>
<dbReference type="Proteomes" id="UP000230108">
    <property type="component" value="Unassembled WGS sequence"/>
</dbReference>
<dbReference type="NCBIfam" id="TIGR02385">
    <property type="entry name" value="RelE_StbE"/>
    <property type="match status" value="1"/>
</dbReference>
<dbReference type="InterPro" id="IPR004386">
    <property type="entry name" value="Toxin_YafQ-like"/>
</dbReference>
<accession>A0A2M7QCG0</accession>
<evidence type="ECO:0000313" key="3">
    <source>
        <dbReference type="Proteomes" id="UP000230108"/>
    </source>
</evidence>
<dbReference type="Gene3D" id="3.30.2310.20">
    <property type="entry name" value="RelE-like"/>
    <property type="match status" value="1"/>
</dbReference>
<evidence type="ECO:0000256" key="1">
    <source>
        <dbReference type="ARBA" id="ARBA00022649"/>
    </source>
</evidence>
<dbReference type="InterPro" id="IPR007712">
    <property type="entry name" value="RelE/ParE_toxin"/>
</dbReference>
<organism evidence="2 3">
    <name type="scientific">Candidatus Roizmanbacteria bacterium CG_4_10_14_0_8_um_filter_39_9</name>
    <dbReference type="NCBI Taxonomy" id="1974829"/>
    <lineage>
        <taxon>Bacteria</taxon>
        <taxon>Candidatus Roizmaniibacteriota</taxon>
    </lineage>
</organism>